<dbReference type="GO" id="GO:0005524">
    <property type="term" value="F:ATP binding"/>
    <property type="evidence" value="ECO:0007669"/>
    <property type="project" value="UniProtKB-UniRule"/>
</dbReference>
<dbReference type="GeneID" id="37031201"/>
<dbReference type="SMART" id="SM00350">
    <property type="entry name" value="MCM"/>
    <property type="match status" value="1"/>
</dbReference>
<feature type="compositionally biased region" description="Gly residues" evidence="15">
    <location>
        <begin position="954"/>
        <end position="964"/>
    </location>
</feature>
<dbReference type="EC" id="3.6.4.12" evidence="3 14"/>
<feature type="domain" description="MCM C-terminal AAA(+) ATPase" evidence="16">
    <location>
        <begin position="472"/>
        <end position="678"/>
    </location>
</feature>
<feature type="region of interest" description="Disordered" evidence="15">
    <location>
        <begin position="926"/>
        <end position="974"/>
    </location>
</feature>
<dbReference type="InterPro" id="IPR033762">
    <property type="entry name" value="MCM_OB"/>
</dbReference>
<dbReference type="InterPro" id="IPR008049">
    <property type="entry name" value="MCM6"/>
</dbReference>
<dbReference type="GO" id="GO:0031261">
    <property type="term" value="C:DNA replication preinitiation complex"/>
    <property type="evidence" value="ECO:0007669"/>
    <property type="project" value="UniProtKB-ARBA"/>
</dbReference>
<dbReference type="PANTHER" id="PTHR11630:SF43">
    <property type="entry name" value="DNA REPLICATION LICENSING FACTOR MCM6"/>
    <property type="match status" value="1"/>
</dbReference>
<dbReference type="PROSITE" id="PS50051">
    <property type="entry name" value="MCM_2"/>
    <property type="match status" value="1"/>
</dbReference>
<proteinExistence type="inferred from homology"/>
<dbReference type="PANTHER" id="PTHR11630">
    <property type="entry name" value="DNA REPLICATION LICENSING FACTOR MCM FAMILY MEMBER"/>
    <property type="match status" value="1"/>
</dbReference>
<keyword evidence="9 13" id="KW-0238">DNA-binding</keyword>
<dbReference type="FunFam" id="1.20.58.870:FF:000002">
    <property type="entry name" value="DNA helicase"/>
    <property type="match status" value="1"/>
</dbReference>
<evidence type="ECO:0000256" key="1">
    <source>
        <dbReference type="ARBA" id="ARBA00004123"/>
    </source>
</evidence>
<reference evidence="17 18" key="1">
    <citation type="journal article" date="2018" name="Mol. Biol. Evol.">
        <title>Broad Genomic Sampling Reveals a Smut Pathogenic Ancestry of the Fungal Clade Ustilaginomycotina.</title>
        <authorList>
            <person name="Kijpornyongpan T."/>
            <person name="Mondo S.J."/>
            <person name="Barry K."/>
            <person name="Sandor L."/>
            <person name="Lee J."/>
            <person name="Lipzen A."/>
            <person name="Pangilinan J."/>
            <person name="LaButti K."/>
            <person name="Hainaut M."/>
            <person name="Henrissat B."/>
            <person name="Grigoriev I.V."/>
            <person name="Spatafora J.W."/>
            <person name="Aime M.C."/>
        </authorList>
    </citation>
    <scope>NUCLEOTIDE SEQUENCE [LARGE SCALE GENOMIC DNA]</scope>
    <source>
        <strain evidence="17 18">MCA 5214</strain>
    </source>
</reference>
<evidence type="ECO:0000256" key="6">
    <source>
        <dbReference type="ARBA" id="ARBA00022801"/>
    </source>
</evidence>
<keyword evidence="7 14" id="KW-0347">Helicase</keyword>
<dbReference type="Gene3D" id="1.20.58.870">
    <property type="match status" value="1"/>
</dbReference>
<dbReference type="PRINTS" id="PR01657">
    <property type="entry name" value="MCMFAMILY"/>
</dbReference>
<comment type="subcellular location">
    <subcellularLocation>
        <location evidence="1 14">Nucleus</location>
    </subcellularLocation>
</comment>
<dbReference type="GO" id="GO:1902969">
    <property type="term" value="P:mitotic DNA replication"/>
    <property type="evidence" value="ECO:0007669"/>
    <property type="project" value="TreeGrafter"/>
</dbReference>
<dbReference type="InterPro" id="IPR027417">
    <property type="entry name" value="P-loop_NTPase"/>
</dbReference>
<dbReference type="InterPro" id="IPR031327">
    <property type="entry name" value="MCM"/>
</dbReference>
<dbReference type="InterPro" id="IPR041562">
    <property type="entry name" value="MCM_lid"/>
</dbReference>
<dbReference type="RefSeq" id="XP_025359997.1">
    <property type="nucleotide sequence ID" value="XM_025509378.1"/>
</dbReference>
<keyword evidence="4 14" id="KW-0235">DNA replication</keyword>
<evidence type="ECO:0000313" key="17">
    <source>
        <dbReference type="EMBL" id="PWN25385.1"/>
    </source>
</evidence>
<dbReference type="Proteomes" id="UP000245884">
    <property type="component" value="Unassembled WGS sequence"/>
</dbReference>
<dbReference type="GO" id="GO:0006270">
    <property type="term" value="P:DNA replication initiation"/>
    <property type="evidence" value="ECO:0007669"/>
    <property type="project" value="UniProtKB-UniRule"/>
</dbReference>
<dbReference type="InterPro" id="IPR041024">
    <property type="entry name" value="Mcm6_C"/>
</dbReference>
<evidence type="ECO:0000256" key="14">
    <source>
        <dbReference type="RuleBase" id="RU368064"/>
    </source>
</evidence>
<evidence type="ECO:0000256" key="13">
    <source>
        <dbReference type="RuleBase" id="RU004070"/>
    </source>
</evidence>
<dbReference type="Pfam" id="PF00493">
    <property type="entry name" value="MCM"/>
    <property type="match status" value="1"/>
</dbReference>
<dbReference type="InterPro" id="IPR012340">
    <property type="entry name" value="NA-bd_OB-fold"/>
</dbReference>
<accession>A0A316UQH3</accession>
<evidence type="ECO:0000256" key="2">
    <source>
        <dbReference type="ARBA" id="ARBA00008010"/>
    </source>
</evidence>
<keyword evidence="8 13" id="KW-0067">ATP-binding</keyword>
<dbReference type="GO" id="GO:0016887">
    <property type="term" value="F:ATP hydrolysis activity"/>
    <property type="evidence" value="ECO:0007669"/>
    <property type="project" value="RHEA"/>
</dbReference>
<feature type="region of interest" description="Disordered" evidence="15">
    <location>
        <begin position="800"/>
        <end position="847"/>
    </location>
</feature>
<dbReference type="OrthoDB" id="1744952at2759"/>
<dbReference type="InterPro" id="IPR001208">
    <property type="entry name" value="MCM_dom"/>
</dbReference>
<dbReference type="Gene3D" id="3.30.1640.10">
    <property type="entry name" value="mini-chromosome maintenance (MCM) complex, chain A, domain 1"/>
    <property type="match status" value="1"/>
</dbReference>
<feature type="compositionally biased region" description="Polar residues" evidence="15">
    <location>
        <begin position="87"/>
        <end position="96"/>
    </location>
</feature>
<dbReference type="Pfam" id="PF14551">
    <property type="entry name" value="MCM_N"/>
    <property type="match status" value="1"/>
</dbReference>
<evidence type="ECO:0000256" key="8">
    <source>
        <dbReference type="ARBA" id="ARBA00022840"/>
    </source>
</evidence>
<dbReference type="Pfam" id="PF18263">
    <property type="entry name" value="WHD_MCM6"/>
    <property type="match status" value="1"/>
</dbReference>
<comment type="catalytic activity">
    <reaction evidence="14">
        <text>ATP + H2O = ADP + phosphate + H(+)</text>
        <dbReference type="Rhea" id="RHEA:13065"/>
        <dbReference type="ChEBI" id="CHEBI:15377"/>
        <dbReference type="ChEBI" id="CHEBI:15378"/>
        <dbReference type="ChEBI" id="CHEBI:30616"/>
        <dbReference type="ChEBI" id="CHEBI:43474"/>
        <dbReference type="ChEBI" id="CHEBI:456216"/>
        <dbReference type="EC" id="3.6.4.12"/>
    </reaction>
</comment>
<organism evidence="17 18">
    <name type="scientific">Jaminaea rosea</name>
    <dbReference type="NCBI Taxonomy" id="1569628"/>
    <lineage>
        <taxon>Eukaryota</taxon>
        <taxon>Fungi</taxon>
        <taxon>Dikarya</taxon>
        <taxon>Basidiomycota</taxon>
        <taxon>Ustilaginomycotina</taxon>
        <taxon>Exobasidiomycetes</taxon>
        <taxon>Microstromatales</taxon>
        <taxon>Microstromatales incertae sedis</taxon>
        <taxon>Jaminaea</taxon>
    </lineage>
</organism>
<dbReference type="Pfam" id="PF17207">
    <property type="entry name" value="MCM_OB"/>
    <property type="match status" value="1"/>
</dbReference>
<dbReference type="CDD" id="cd17757">
    <property type="entry name" value="MCM6"/>
    <property type="match status" value="1"/>
</dbReference>
<evidence type="ECO:0000256" key="11">
    <source>
        <dbReference type="ARBA" id="ARBA00023306"/>
    </source>
</evidence>
<protein>
    <recommendedName>
        <fullName evidence="12 14">DNA replication licensing factor MCM6</fullName>
        <ecNumber evidence="3 14">3.6.4.12</ecNumber>
    </recommendedName>
</protein>
<gene>
    <name evidence="17" type="ORF">BDZ90DRAFT_281598</name>
</gene>
<dbReference type="PROSITE" id="PS00847">
    <property type="entry name" value="MCM_1"/>
    <property type="match status" value="1"/>
</dbReference>
<evidence type="ECO:0000256" key="9">
    <source>
        <dbReference type="ARBA" id="ARBA00023125"/>
    </source>
</evidence>
<comment type="function">
    <text evidence="14">Acts as component of the MCM2-7 complex (MCM complex) which is the replicative helicase essential for 'once per cell cycle' DNA replication initiation and elongation in eukaryotic cells. The active ATPase sites in the MCM2-7 ring are formed through the interaction surfaces of two neighboring subunits such that a critical structure of a conserved arginine finger motif is provided in trans relative to the ATP-binding site of the Walker A box of the adjacent subunit. The six ATPase active sites, however, are likely to contribute differentially to the complex helicase activity.</text>
</comment>
<evidence type="ECO:0000256" key="5">
    <source>
        <dbReference type="ARBA" id="ARBA00022741"/>
    </source>
</evidence>
<dbReference type="SUPFAM" id="SSF52540">
    <property type="entry name" value="P-loop containing nucleoside triphosphate hydrolases"/>
    <property type="match status" value="1"/>
</dbReference>
<feature type="compositionally biased region" description="Polar residues" evidence="15">
    <location>
        <begin position="1"/>
        <end position="11"/>
    </location>
</feature>
<dbReference type="GO" id="GO:0043596">
    <property type="term" value="C:nuclear replication fork"/>
    <property type="evidence" value="ECO:0007669"/>
    <property type="project" value="UniProtKB-ARBA"/>
</dbReference>
<dbReference type="GO" id="GO:0000727">
    <property type="term" value="P:double-strand break repair via break-induced replication"/>
    <property type="evidence" value="ECO:0007669"/>
    <property type="project" value="TreeGrafter"/>
</dbReference>
<dbReference type="Gene3D" id="3.40.50.300">
    <property type="entry name" value="P-loop containing nucleotide triphosphate hydrolases"/>
    <property type="match status" value="1"/>
</dbReference>
<dbReference type="PRINTS" id="PR01662">
    <property type="entry name" value="MCMPROTEIN6"/>
</dbReference>
<dbReference type="GO" id="GO:0042555">
    <property type="term" value="C:MCM complex"/>
    <property type="evidence" value="ECO:0007669"/>
    <property type="project" value="UniProtKB-UniRule"/>
</dbReference>
<keyword evidence="11 14" id="KW-0131">Cell cycle</keyword>
<dbReference type="Gene3D" id="2.20.28.10">
    <property type="match status" value="1"/>
</dbReference>
<evidence type="ECO:0000256" key="10">
    <source>
        <dbReference type="ARBA" id="ARBA00023242"/>
    </source>
</evidence>
<keyword evidence="6 14" id="KW-0378">Hydrolase</keyword>
<dbReference type="FunFam" id="3.40.50.300:FF:000115">
    <property type="entry name" value="DNA helicase"/>
    <property type="match status" value="1"/>
</dbReference>
<keyword evidence="5 13" id="KW-0547">Nucleotide-binding</keyword>
<evidence type="ECO:0000256" key="4">
    <source>
        <dbReference type="ARBA" id="ARBA00022705"/>
    </source>
</evidence>
<dbReference type="InterPro" id="IPR018525">
    <property type="entry name" value="MCM_CS"/>
</dbReference>
<feature type="compositionally biased region" description="Polar residues" evidence="15">
    <location>
        <begin position="31"/>
        <end position="46"/>
    </location>
</feature>
<dbReference type="GO" id="GO:0005656">
    <property type="term" value="C:nuclear pre-replicative complex"/>
    <property type="evidence" value="ECO:0007669"/>
    <property type="project" value="UniProtKB-ARBA"/>
</dbReference>
<evidence type="ECO:0000313" key="18">
    <source>
        <dbReference type="Proteomes" id="UP000245884"/>
    </source>
</evidence>
<feature type="compositionally biased region" description="Acidic residues" evidence="15">
    <location>
        <begin position="930"/>
        <end position="940"/>
    </location>
</feature>
<evidence type="ECO:0000256" key="12">
    <source>
        <dbReference type="ARBA" id="ARBA00073495"/>
    </source>
</evidence>
<dbReference type="GO" id="GO:0006279">
    <property type="term" value="P:premeiotic DNA replication"/>
    <property type="evidence" value="ECO:0007669"/>
    <property type="project" value="UniProtKB-ARBA"/>
</dbReference>
<dbReference type="GO" id="GO:1990518">
    <property type="term" value="F:single-stranded 3'-5' DNA helicase activity"/>
    <property type="evidence" value="ECO:0007669"/>
    <property type="project" value="TreeGrafter"/>
</dbReference>
<dbReference type="GO" id="GO:0003697">
    <property type="term" value="F:single-stranded DNA binding"/>
    <property type="evidence" value="ECO:0007669"/>
    <property type="project" value="TreeGrafter"/>
</dbReference>
<comment type="similarity">
    <text evidence="2 13">Belongs to the MCM family.</text>
</comment>
<dbReference type="AlphaFoldDB" id="A0A316UQH3"/>
<evidence type="ECO:0000256" key="15">
    <source>
        <dbReference type="SAM" id="MobiDB-lite"/>
    </source>
</evidence>
<dbReference type="STRING" id="1569628.A0A316UQH3"/>
<dbReference type="SUPFAM" id="SSF50249">
    <property type="entry name" value="Nucleic acid-binding proteins"/>
    <property type="match status" value="1"/>
</dbReference>
<dbReference type="Gene3D" id="2.40.50.140">
    <property type="entry name" value="Nucleic acid-binding proteins"/>
    <property type="match status" value="1"/>
</dbReference>
<dbReference type="InterPro" id="IPR027925">
    <property type="entry name" value="MCM_N"/>
</dbReference>
<dbReference type="GO" id="GO:0097373">
    <property type="term" value="C:MCM core complex"/>
    <property type="evidence" value="ECO:0007669"/>
    <property type="project" value="UniProtKB-ARBA"/>
</dbReference>
<feature type="region of interest" description="Disordered" evidence="15">
    <location>
        <begin position="1"/>
        <end position="111"/>
    </location>
</feature>
<keyword evidence="18" id="KW-1185">Reference proteome</keyword>
<evidence type="ECO:0000256" key="7">
    <source>
        <dbReference type="ARBA" id="ARBA00022806"/>
    </source>
</evidence>
<dbReference type="EMBL" id="KZ819676">
    <property type="protein sequence ID" value="PWN25385.1"/>
    <property type="molecule type" value="Genomic_DNA"/>
</dbReference>
<dbReference type="FunFam" id="2.20.28.10:FF:000003">
    <property type="entry name" value="DNA helicase"/>
    <property type="match status" value="1"/>
</dbReference>
<evidence type="ECO:0000259" key="16">
    <source>
        <dbReference type="PROSITE" id="PS50051"/>
    </source>
</evidence>
<sequence>MNRSSSPTQHVTAAAAQHGGVRPFDPLAFNANPSAQPLNAPTTSSYGYGGYDDEDDDADALTRAAAANGRSDVAMDTATDDAGPGAGQSSGVPSTGQKRRPRNVRDQEPVPPVVDQVGERVREGFRDFLQTFVDAHDPDGDAPQGDATYIDQLFSLRDYGKTTLYVDFTHLLRHEEVLARAVSDQYYRFLPYLRRALLDLVNVHIPNYMYLNAHVASTAQSGLVPRDFTVSFYNIGLVSGIRDLRTDKVGRLVSISGTVTRTSEVRPELLYGAFTCQLCKNTVRDVEQQFKYTEPTMCRIPGCNNRREWQLNVDQSRFSDWQKVRIQENANEIPTGSMPRSLDVILRSEIVEKAKAGDKCVFTGSFIVVPDVSQLGVPGVNAQIQREAQGGGRAPEGLSNQGVTGLKSLGARDLTYKTAFLACMVSSTDSRKTSDVRGGDSAEEELDPNTLLDTLTEQEREELEAMVEADDIYGRLVQSIAPTVYGHDIVKKGILLQLMGGVHKQTQEGIHLRGDINICIVGDPSTSKSQFLKYVCGFLPRAVYTSGKASSAAGLTAAVVKDEETGDFTIEAGALMLADNGICAIDEFDKMDIADQVAIHEAMEQQTISIAKAGLQATLNARTSILAAANPVGGRYNRKQTLRANVAMSAPIMSRFDLFFVVLDECNESVDMNIAQHIVNVHRFRDAAISPEFSTEAIQRYIRYARTFQPKLTPEASDVLVEKYRLLREDDASNGGGGGGGGGKNSYRITVRQLESMIRLSEAIARANCRSEITPAFVREAYALLRQSIIHVEKDDIALDEEDADETVAPAAPREDDEDEGDDAEMMESYPRHHDDGTPTPAASTQRARTTITYDRYLSLLSLLVQRVAAIERSTLRGVARDDLIEWYLEQREGDIETVAELEQERVLCRKVLEKLVKEQYLLEMREDPAEGGEDGEMETELARDEVAEETEGGAEGGSNGAGTNGAASSHQAMVLMVHPRIDVDNL</sequence>
<evidence type="ECO:0000256" key="3">
    <source>
        <dbReference type="ARBA" id="ARBA00012551"/>
    </source>
</evidence>
<dbReference type="Pfam" id="PF17855">
    <property type="entry name" value="MCM_lid"/>
    <property type="match status" value="1"/>
</dbReference>
<keyword evidence="10" id="KW-0539">Nucleus</keyword>
<name>A0A316UQH3_9BASI</name>
<feature type="compositionally biased region" description="Acidic residues" evidence="15">
    <location>
        <begin position="815"/>
        <end position="826"/>
    </location>
</feature>
<comment type="subunit">
    <text evidence="14">Component of the MCM2-7 complex.</text>
</comment>